<feature type="domain" description="VQ" evidence="2">
    <location>
        <begin position="26"/>
        <end position="53"/>
    </location>
</feature>
<dbReference type="Pfam" id="PF05678">
    <property type="entry name" value="VQ"/>
    <property type="match status" value="1"/>
</dbReference>
<evidence type="ECO:0000256" key="1">
    <source>
        <dbReference type="SAM" id="MobiDB-lite"/>
    </source>
</evidence>
<feature type="compositionally biased region" description="Low complexity" evidence="1">
    <location>
        <begin position="83"/>
        <end position="97"/>
    </location>
</feature>
<organism evidence="3 4">
    <name type="scientific">Rubus argutus</name>
    <name type="common">Southern blackberry</name>
    <dbReference type="NCBI Taxonomy" id="59490"/>
    <lineage>
        <taxon>Eukaryota</taxon>
        <taxon>Viridiplantae</taxon>
        <taxon>Streptophyta</taxon>
        <taxon>Embryophyta</taxon>
        <taxon>Tracheophyta</taxon>
        <taxon>Spermatophyta</taxon>
        <taxon>Magnoliopsida</taxon>
        <taxon>eudicotyledons</taxon>
        <taxon>Gunneridae</taxon>
        <taxon>Pentapetalae</taxon>
        <taxon>rosids</taxon>
        <taxon>fabids</taxon>
        <taxon>Rosales</taxon>
        <taxon>Rosaceae</taxon>
        <taxon>Rosoideae</taxon>
        <taxon>Rosoideae incertae sedis</taxon>
        <taxon>Rubus</taxon>
    </lineage>
</organism>
<gene>
    <name evidence="3" type="ORF">M0R45_019934</name>
</gene>
<feature type="region of interest" description="Disordered" evidence="1">
    <location>
        <begin position="53"/>
        <end position="111"/>
    </location>
</feature>
<evidence type="ECO:0000313" key="4">
    <source>
        <dbReference type="Proteomes" id="UP001457282"/>
    </source>
</evidence>
<name>A0AAW1X8T5_RUBAR</name>
<evidence type="ECO:0000259" key="2">
    <source>
        <dbReference type="Pfam" id="PF05678"/>
    </source>
</evidence>
<reference evidence="3 4" key="1">
    <citation type="journal article" date="2023" name="G3 (Bethesda)">
        <title>A chromosome-length genome assembly and annotation of blackberry (Rubus argutus, cv. 'Hillquist').</title>
        <authorList>
            <person name="Bruna T."/>
            <person name="Aryal R."/>
            <person name="Dudchenko O."/>
            <person name="Sargent D.J."/>
            <person name="Mead D."/>
            <person name="Buti M."/>
            <person name="Cavallini A."/>
            <person name="Hytonen T."/>
            <person name="Andres J."/>
            <person name="Pham M."/>
            <person name="Weisz D."/>
            <person name="Mascagni F."/>
            <person name="Usai G."/>
            <person name="Natali L."/>
            <person name="Bassil N."/>
            <person name="Fernandez G.E."/>
            <person name="Lomsadze A."/>
            <person name="Armour M."/>
            <person name="Olukolu B."/>
            <person name="Poorten T."/>
            <person name="Britton C."/>
            <person name="Davik J."/>
            <person name="Ashrafi H."/>
            <person name="Aiden E.L."/>
            <person name="Borodovsky M."/>
            <person name="Worthington M."/>
        </authorList>
    </citation>
    <scope>NUCLEOTIDE SEQUENCE [LARGE SCALE GENOMIC DNA]</scope>
    <source>
        <strain evidence="3">PI 553951</strain>
    </source>
</reference>
<proteinExistence type="predicted"/>
<accession>A0AAW1X8T5</accession>
<dbReference type="PANTHER" id="PTHR33624:SF2">
    <property type="entry name" value="SIGMA FACTOR BINDING PROTEIN 1, CHLOROPLASTIC"/>
    <property type="match status" value="1"/>
</dbReference>
<protein>
    <recommendedName>
        <fullName evidence="2">VQ domain-containing protein</fullName>
    </recommendedName>
</protein>
<dbReference type="PANTHER" id="PTHR33624">
    <property type="entry name" value="SIGMA FACTOR BINDING PROTEIN 1, CHLOROPLASTIC"/>
    <property type="match status" value="1"/>
</dbReference>
<comment type="caution">
    <text evidence="3">The sequence shown here is derived from an EMBL/GenBank/DDBJ whole genome shotgun (WGS) entry which is preliminary data.</text>
</comment>
<dbReference type="AlphaFoldDB" id="A0AAW1X8T5"/>
<dbReference type="Proteomes" id="UP001457282">
    <property type="component" value="Unassembled WGS sequence"/>
</dbReference>
<evidence type="ECO:0000313" key="3">
    <source>
        <dbReference type="EMBL" id="KAK9932709.1"/>
    </source>
</evidence>
<dbReference type="InterPro" id="IPR008889">
    <property type="entry name" value="VQ"/>
</dbReference>
<dbReference type="InterPro" id="IPR039335">
    <property type="entry name" value="SIB1/2"/>
</dbReference>
<sequence>MKLKGKESRSIRCSKKKKEPIKVVYISNPIKVTASAAEFRALVQQLTGQDAADDLLPDLHPTRFPESTTGTHDDDNNNDFMLNPAPNSPSTATPPEEYWSSGDNQQQGAATKIKLECPVSCSL</sequence>
<keyword evidence="4" id="KW-1185">Reference proteome</keyword>
<dbReference type="EMBL" id="JBEDUW010000004">
    <property type="protein sequence ID" value="KAK9932709.1"/>
    <property type="molecule type" value="Genomic_DNA"/>
</dbReference>